<accession>A0ABR9ZZ64</accession>
<feature type="transmembrane region" description="Helical" evidence="1">
    <location>
        <begin position="122"/>
        <end position="142"/>
    </location>
</feature>
<feature type="transmembrane region" description="Helical" evidence="1">
    <location>
        <begin position="242"/>
        <end position="262"/>
    </location>
</feature>
<feature type="transmembrane region" description="Helical" evidence="1">
    <location>
        <begin position="282"/>
        <end position="304"/>
    </location>
</feature>
<evidence type="ECO:0000313" key="3">
    <source>
        <dbReference type="Proteomes" id="UP000614200"/>
    </source>
</evidence>
<dbReference type="Pfam" id="PF06166">
    <property type="entry name" value="DUF979"/>
    <property type="match status" value="1"/>
</dbReference>
<feature type="transmembrane region" description="Helical" evidence="1">
    <location>
        <begin position="201"/>
        <end position="230"/>
    </location>
</feature>
<sequence>MKDMLLEIMYVLCGLVAIITAVYAIKDHEHPSAKITALFWTLLGIVFIFGKYIPGSASGIILVAMALLAATKKVTFGSLKNSDEKFRQEKAKAIQNRLFIPALAIGVVAFLVAQFVPSLGALVGLGFAAVIATVLGVIFTKATASELAYDGSRLLQQVGPSSILPQLLAALGALFTAAGVGEVISGGIGSVITDNSKLLAVIAYCAGMTIFTMIMGNAFAAFAVITAGIGVPFVMSQGADPAIAGALALTAGYCGTLLTPMAANFNIVPAAVLETRNPYRVIIAQAPIALSLWVTHVALMYFLAF</sequence>
<organism evidence="2 3">
    <name type="scientific">Fusibacter ferrireducens</name>
    <dbReference type="NCBI Taxonomy" id="2785058"/>
    <lineage>
        <taxon>Bacteria</taxon>
        <taxon>Bacillati</taxon>
        <taxon>Bacillota</taxon>
        <taxon>Clostridia</taxon>
        <taxon>Eubacteriales</taxon>
        <taxon>Eubacteriales Family XII. Incertae Sedis</taxon>
        <taxon>Fusibacter</taxon>
    </lineage>
</organism>
<keyword evidence="3" id="KW-1185">Reference proteome</keyword>
<reference evidence="2 3" key="1">
    <citation type="submission" date="2020-11" db="EMBL/GenBank/DDBJ databases">
        <title>Fusibacter basophilias sp. nov.</title>
        <authorList>
            <person name="Qiu D."/>
        </authorList>
    </citation>
    <scope>NUCLEOTIDE SEQUENCE [LARGE SCALE GENOMIC DNA]</scope>
    <source>
        <strain evidence="2 3">Q10-2</strain>
    </source>
</reference>
<dbReference type="InterPro" id="IPR009323">
    <property type="entry name" value="DUF979"/>
</dbReference>
<keyword evidence="1" id="KW-1133">Transmembrane helix</keyword>
<evidence type="ECO:0000313" key="2">
    <source>
        <dbReference type="EMBL" id="MBF4695750.1"/>
    </source>
</evidence>
<evidence type="ECO:0000256" key="1">
    <source>
        <dbReference type="SAM" id="Phobius"/>
    </source>
</evidence>
<comment type="caution">
    <text evidence="2">The sequence shown here is derived from an EMBL/GenBank/DDBJ whole genome shotgun (WGS) entry which is preliminary data.</text>
</comment>
<feature type="transmembrane region" description="Helical" evidence="1">
    <location>
        <begin position="37"/>
        <end position="53"/>
    </location>
</feature>
<name>A0ABR9ZZ64_9FIRM</name>
<protein>
    <submittedName>
        <fullName evidence="2">DUF979 domain-containing protein</fullName>
    </submittedName>
</protein>
<proteinExistence type="predicted"/>
<gene>
    <name evidence="2" type="ORF">ISU02_21855</name>
</gene>
<dbReference type="Proteomes" id="UP000614200">
    <property type="component" value="Unassembled WGS sequence"/>
</dbReference>
<dbReference type="RefSeq" id="WP_194703990.1">
    <property type="nucleotide sequence ID" value="NZ_JADKNH010000020.1"/>
</dbReference>
<dbReference type="EMBL" id="JADKNH010000020">
    <property type="protein sequence ID" value="MBF4695750.1"/>
    <property type="molecule type" value="Genomic_DNA"/>
</dbReference>
<feature type="transmembrane region" description="Helical" evidence="1">
    <location>
        <begin position="6"/>
        <end position="25"/>
    </location>
</feature>
<keyword evidence="1" id="KW-0812">Transmembrane</keyword>
<feature type="transmembrane region" description="Helical" evidence="1">
    <location>
        <begin position="98"/>
        <end position="116"/>
    </location>
</feature>
<keyword evidence="1" id="KW-0472">Membrane</keyword>